<dbReference type="Gene3D" id="3.20.20.10">
    <property type="entry name" value="Alanine racemase"/>
    <property type="match status" value="1"/>
</dbReference>
<gene>
    <name evidence="9" type="ORF">TMSB3V08_LOCUS8181</name>
</gene>
<dbReference type="GO" id="GO:0004586">
    <property type="term" value="F:ornithine decarboxylase activity"/>
    <property type="evidence" value="ECO:0007669"/>
    <property type="project" value="TreeGrafter"/>
</dbReference>
<dbReference type="Pfam" id="PF02784">
    <property type="entry name" value="Orn_Arg_deC_N"/>
    <property type="match status" value="1"/>
</dbReference>
<reference evidence="9" key="1">
    <citation type="submission" date="2020-11" db="EMBL/GenBank/DDBJ databases">
        <authorList>
            <person name="Tran Van P."/>
        </authorList>
    </citation>
    <scope>NUCLEOTIDE SEQUENCE</scope>
</reference>
<evidence type="ECO:0000256" key="6">
    <source>
        <dbReference type="ARBA" id="ARBA00037173"/>
    </source>
</evidence>
<keyword evidence="3 7" id="KW-0663">Pyridoxal phosphate</keyword>
<evidence type="ECO:0000256" key="5">
    <source>
        <dbReference type="ARBA" id="ARBA00023239"/>
    </source>
</evidence>
<evidence type="ECO:0000259" key="8">
    <source>
        <dbReference type="Pfam" id="PF02784"/>
    </source>
</evidence>
<dbReference type="InterPro" id="IPR009006">
    <property type="entry name" value="Ala_racemase/Decarboxylase_C"/>
</dbReference>
<dbReference type="PANTHER" id="PTHR11482">
    <property type="entry name" value="ARGININE/DIAMINOPIMELATE/ORNITHINE DECARBOXYLASE"/>
    <property type="match status" value="1"/>
</dbReference>
<dbReference type="InterPro" id="IPR022644">
    <property type="entry name" value="De-COase2_N"/>
</dbReference>
<dbReference type="AlphaFoldDB" id="A0A7R9ECK1"/>
<dbReference type="PRINTS" id="PR01179">
    <property type="entry name" value="ODADCRBXLASE"/>
</dbReference>
<name>A0A7R9ECK1_9NEOP</name>
<proteinExistence type="inferred from homology"/>
<dbReference type="GO" id="GO:0033387">
    <property type="term" value="P:putrescine biosynthetic process from arginine, via ornithine"/>
    <property type="evidence" value="ECO:0007669"/>
    <property type="project" value="TreeGrafter"/>
</dbReference>
<evidence type="ECO:0000256" key="4">
    <source>
        <dbReference type="ARBA" id="ARBA00023115"/>
    </source>
</evidence>
<dbReference type="InterPro" id="IPR029066">
    <property type="entry name" value="PLP-binding_barrel"/>
</dbReference>
<comment type="function">
    <text evidence="6">Catalyzes the first and rate-limiting step of polyamine biosynthesis that converts ornithine into putrescine, which is the precursor for the polyamines, spermidine and spermine. Polyamines are essential for cell proliferation and are implicated in cellular processes, ranging from DNA replication to apoptosis.</text>
</comment>
<dbReference type="Gene3D" id="2.40.37.10">
    <property type="entry name" value="Lyase, Ornithine Decarboxylase, Chain A, domain 1"/>
    <property type="match status" value="1"/>
</dbReference>
<dbReference type="PRINTS" id="PR01182">
    <property type="entry name" value="ORNDCRBXLASE"/>
</dbReference>
<evidence type="ECO:0000256" key="3">
    <source>
        <dbReference type="ARBA" id="ARBA00022898"/>
    </source>
</evidence>
<dbReference type="EMBL" id="OB794972">
    <property type="protein sequence ID" value="CAD7431449.1"/>
    <property type="molecule type" value="Genomic_DNA"/>
</dbReference>
<comment type="cofactor">
    <cofactor evidence="1 7">
        <name>pyridoxal 5'-phosphate</name>
        <dbReference type="ChEBI" id="CHEBI:597326"/>
    </cofactor>
</comment>
<sequence length="503" mass="55443">MNLTNLDECIHVVDDGTSLEKVLRSITESELAPSLVSVMHLFLLARKDTLVGCEATPPFTLPPIIPQNSFRLALDGAKSPVKCNDNAIVLEVLATLGANFDCASKGEINKVLDLGIDQSRILFANPAKPASHIRYAATVGVDLMTFDNESELHKVKSLYPNARLVIRVRCDADVAQCPLGLKFGCDILTEAPRLIRAARFLGLEVVGISFHVGSGCDDPPVFRRGIAAARKLFDYATTLGYNFDLLDLGGGYPGNSGTSIDKIADVINLALEEFFPDPSVKVIAEPGRFFVASAFALATNIHSKREVRNIDEKDGSITHVMYYINDGVYGAFNCCLYDHYYPIPIPLKLTPSSIWGPTCDSMDQVVENINLPTMDVGDWFMFKDMGAYTMVAATTFNGFPCSKVHAIINEHYWQLLKDHFPLDEDRLVMGNMKFILGLDANGERQDGVENWGIPVSQTSAMRRQEITMNKSSLPHLKQDNILEHCSPPPSAFLYEFVKVGSVK</sequence>
<keyword evidence="4" id="KW-0620">Polyamine biosynthesis</keyword>
<organism evidence="9">
    <name type="scientific">Timema monikensis</name>
    <dbReference type="NCBI Taxonomy" id="170555"/>
    <lineage>
        <taxon>Eukaryota</taxon>
        <taxon>Metazoa</taxon>
        <taxon>Ecdysozoa</taxon>
        <taxon>Arthropoda</taxon>
        <taxon>Hexapoda</taxon>
        <taxon>Insecta</taxon>
        <taxon>Pterygota</taxon>
        <taxon>Neoptera</taxon>
        <taxon>Polyneoptera</taxon>
        <taxon>Phasmatodea</taxon>
        <taxon>Timematodea</taxon>
        <taxon>Timematoidea</taxon>
        <taxon>Timematidae</taxon>
        <taxon>Timema</taxon>
    </lineage>
</organism>
<dbReference type="InterPro" id="IPR002433">
    <property type="entry name" value="Orn_de-COase"/>
</dbReference>
<comment type="similarity">
    <text evidence="2">Belongs to the Orn/Lys/Arg decarboxylase class-II family.</text>
</comment>
<dbReference type="FunFam" id="3.20.20.10:FF:000005">
    <property type="entry name" value="Ornithine decarboxylase"/>
    <property type="match status" value="1"/>
</dbReference>
<dbReference type="GO" id="GO:0005737">
    <property type="term" value="C:cytoplasm"/>
    <property type="evidence" value="ECO:0007669"/>
    <property type="project" value="TreeGrafter"/>
</dbReference>
<feature type="domain" description="Orn/DAP/Arg decarboxylase 2 N-terminal" evidence="8">
    <location>
        <begin position="80"/>
        <end position="292"/>
    </location>
</feature>
<evidence type="ECO:0000256" key="2">
    <source>
        <dbReference type="ARBA" id="ARBA00008872"/>
    </source>
</evidence>
<dbReference type="SUPFAM" id="SSF51419">
    <property type="entry name" value="PLP-binding barrel"/>
    <property type="match status" value="1"/>
</dbReference>
<dbReference type="InterPro" id="IPR000183">
    <property type="entry name" value="Orn/DAP/Arg_de-COase"/>
</dbReference>
<evidence type="ECO:0000313" key="9">
    <source>
        <dbReference type="EMBL" id="CAD7431449.1"/>
    </source>
</evidence>
<protein>
    <recommendedName>
        <fullName evidence="8">Orn/DAP/Arg decarboxylase 2 N-terminal domain-containing protein</fullName>
    </recommendedName>
</protein>
<dbReference type="CDD" id="cd00622">
    <property type="entry name" value="PLPDE_III_ODC"/>
    <property type="match status" value="1"/>
</dbReference>
<evidence type="ECO:0000256" key="7">
    <source>
        <dbReference type="PIRSR" id="PIRSR600183-50"/>
    </source>
</evidence>
<evidence type="ECO:0000256" key="1">
    <source>
        <dbReference type="ARBA" id="ARBA00001933"/>
    </source>
</evidence>
<dbReference type="SUPFAM" id="SSF50621">
    <property type="entry name" value="Alanine racemase C-terminal domain-like"/>
    <property type="match status" value="1"/>
</dbReference>
<keyword evidence="5" id="KW-0456">Lyase</keyword>
<feature type="active site" description="Proton donor" evidence="7">
    <location>
        <position position="359"/>
    </location>
</feature>
<feature type="modified residue" description="N6-(pyridoxal phosphate)lysine" evidence="7">
    <location>
        <position position="82"/>
    </location>
</feature>
<accession>A0A7R9ECK1</accession>
<dbReference type="PANTHER" id="PTHR11482:SF6">
    <property type="entry name" value="ORNITHINE DECARBOXYLASE 1-RELATED"/>
    <property type="match status" value="1"/>
</dbReference>